<evidence type="ECO:0000259" key="7">
    <source>
        <dbReference type="Pfam" id="PF00590"/>
    </source>
</evidence>
<dbReference type="Gene3D" id="3.30.950.10">
    <property type="entry name" value="Methyltransferase, Cobalt-precorrin-4 Transmethylase, Domain 2"/>
    <property type="match status" value="1"/>
</dbReference>
<organism evidence="8 9">
    <name type="scientific">Petrocella atlantisensis</name>
    <dbReference type="NCBI Taxonomy" id="2173034"/>
    <lineage>
        <taxon>Bacteria</taxon>
        <taxon>Bacillati</taxon>
        <taxon>Bacillota</taxon>
        <taxon>Clostridia</taxon>
        <taxon>Lachnospirales</taxon>
        <taxon>Vallitaleaceae</taxon>
        <taxon>Petrocella</taxon>
    </lineage>
</organism>
<dbReference type="HAMAP" id="MF_01877">
    <property type="entry name" value="16SrRNA_methyltr_I"/>
    <property type="match status" value="1"/>
</dbReference>
<dbReference type="Proteomes" id="UP000279029">
    <property type="component" value="Chromosome"/>
</dbReference>
<dbReference type="Gene3D" id="3.40.1010.10">
    <property type="entry name" value="Cobalt-precorrin-4 Transmethylase, Domain 1"/>
    <property type="match status" value="1"/>
</dbReference>
<dbReference type="GO" id="GO:0070677">
    <property type="term" value="F:rRNA (cytosine-2'-O-)-methyltransferase activity"/>
    <property type="evidence" value="ECO:0007669"/>
    <property type="project" value="UniProtKB-UniRule"/>
</dbReference>
<comment type="similarity">
    <text evidence="6">Belongs to the methyltransferase superfamily. RsmI family.</text>
</comment>
<name>A0A3P7PFM5_9FIRM</name>
<dbReference type="InterPro" id="IPR008189">
    <property type="entry name" value="rRNA_ssu_MeTfrase_I"/>
</dbReference>
<dbReference type="InterPro" id="IPR014777">
    <property type="entry name" value="4pyrrole_Mease_sub1"/>
</dbReference>
<dbReference type="InterPro" id="IPR014776">
    <property type="entry name" value="4pyrrole_Mease_sub2"/>
</dbReference>
<dbReference type="InterPro" id="IPR035996">
    <property type="entry name" value="4pyrrol_Methylase_sf"/>
</dbReference>
<evidence type="ECO:0000256" key="6">
    <source>
        <dbReference type="HAMAP-Rule" id="MF_01877"/>
    </source>
</evidence>
<reference evidence="8 9" key="1">
    <citation type="submission" date="2018-09" db="EMBL/GenBank/DDBJ databases">
        <authorList>
            <person name="Postec A."/>
        </authorList>
    </citation>
    <scope>NUCLEOTIDE SEQUENCE [LARGE SCALE GENOMIC DNA]</scope>
    <source>
        <strain evidence="8">70B-A</strain>
    </source>
</reference>
<gene>
    <name evidence="6 8" type="primary">rsmI</name>
    <name evidence="8" type="ORF">PATL70BA_1815</name>
</gene>
<keyword evidence="3 6" id="KW-0489">Methyltransferase</keyword>
<keyword evidence="9" id="KW-1185">Reference proteome</keyword>
<dbReference type="FunFam" id="3.30.950.10:FF:000002">
    <property type="entry name" value="Ribosomal RNA small subunit methyltransferase I"/>
    <property type="match status" value="1"/>
</dbReference>
<comment type="subcellular location">
    <subcellularLocation>
        <location evidence="6">Cytoplasm</location>
    </subcellularLocation>
</comment>
<evidence type="ECO:0000256" key="2">
    <source>
        <dbReference type="ARBA" id="ARBA00022552"/>
    </source>
</evidence>
<keyword evidence="2 6" id="KW-0698">rRNA processing</keyword>
<dbReference type="SUPFAM" id="SSF53790">
    <property type="entry name" value="Tetrapyrrole methylase"/>
    <property type="match status" value="1"/>
</dbReference>
<dbReference type="AlphaFoldDB" id="A0A3P7PFM5"/>
<feature type="domain" description="Tetrapyrrole methylase" evidence="7">
    <location>
        <begin position="4"/>
        <end position="203"/>
    </location>
</feature>
<comment type="function">
    <text evidence="6">Catalyzes the 2'-O-methylation of the ribose of cytidine 1402 (C1402) in 16S rRNA.</text>
</comment>
<dbReference type="PIRSF" id="PIRSF005917">
    <property type="entry name" value="MTase_YraL"/>
    <property type="match status" value="1"/>
</dbReference>
<evidence type="ECO:0000256" key="1">
    <source>
        <dbReference type="ARBA" id="ARBA00022490"/>
    </source>
</evidence>
<accession>A0A3P7PFM5</accession>
<dbReference type="EMBL" id="LR130778">
    <property type="protein sequence ID" value="VDN47708.1"/>
    <property type="molecule type" value="Genomic_DNA"/>
</dbReference>
<evidence type="ECO:0000256" key="5">
    <source>
        <dbReference type="ARBA" id="ARBA00022691"/>
    </source>
</evidence>
<dbReference type="Pfam" id="PF00590">
    <property type="entry name" value="TP_methylase"/>
    <property type="match status" value="1"/>
</dbReference>
<dbReference type="KEGG" id="cbar:PATL70BA_1815"/>
<evidence type="ECO:0000256" key="3">
    <source>
        <dbReference type="ARBA" id="ARBA00022603"/>
    </source>
</evidence>
<evidence type="ECO:0000256" key="4">
    <source>
        <dbReference type="ARBA" id="ARBA00022679"/>
    </source>
</evidence>
<comment type="catalytic activity">
    <reaction evidence="6">
        <text>cytidine(1402) in 16S rRNA + S-adenosyl-L-methionine = 2'-O-methylcytidine(1402) in 16S rRNA + S-adenosyl-L-homocysteine + H(+)</text>
        <dbReference type="Rhea" id="RHEA:42924"/>
        <dbReference type="Rhea" id="RHEA-COMP:10285"/>
        <dbReference type="Rhea" id="RHEA-COMP:10286"/>
        <dbReference type="ChEBI" id="CHEBI:15378"/>
        <dbReference type="ChEBI" id="CHEBI:57856"/>
        <dbReference type="ChEBI" id="CHEBI:59789"/>
        <dbReference type="ChEBI" id="CHEBI:74495"/>
        <dbReference type="ChEBI" id="CHEBI:82748"/>
        <dbReference type="EC" id="2.1.1.198"/>
    </reaction>
</comment>
<sequence length="279" mass="31917">MGILYLVATPIGNLEDMSYRAIRTLKEVDYIAAEDTRHTIKLLNHYEIHKTMTSYHEHNKQQKGPDILRDLIEGKNIALVTDAGTPGISDPGEDLVILCQEAGIPVTSIPGPVALINGLILSGMDTRRFVYEGFLPVGKKERAERLQDLTNETRTMIFYEAPHRLKAFLNEVTTFFGGDREVVITRELTKKFEEVLKWTLNEAIEYYKSNDPRGEYVLIIAGCPLEQVKSKENTLYEALTLEDHLQHYLNQGMNKKDAIKAIAKDRDKPKREIYQYFID</sequence>
<dbReference type="CDD" id="cd11648">
    <property type="entry name" value="RsmI"/>
    <property type="match status" value="1"/>
</dbReference>
<proteinExistence type="inferred from homology"/>
<evidence type="ECO:0000313" key="9">
    <source>
        <dbReference type="Proteomes" id="UP000279029"/>
    </source>
</evidence>
<keyword evidence="1 6" id="KW-0963">Cytoplasm</keyword>
<dbReference type="PANTHER" id="PTHR46111">
    <property type="entry name" value="RIBOSOMAL RNA SMALL SUBUNIT METHYLTRANSFERASE I"/>
    <property type="match status" value="1"/>
</dbReference>
<evidence type="ECO:0000313" key="8">
    <source>
        <dbReference type="EMBL" id="VDN47708.1"/>
    </source>
</evidence>
<dbReference type="OrthoDB" id="9809084at2"/>
<dbReference type="EC" id="2.1.1.198" evidence="6"/>
<keyword evidence="5 6" id="KW-0949">S-adenosyl-L-methionine</keyword>
<dbReference type="PANTHER" id="PTHR46111:SF1">
    <property type="entry name" value="RIBOSOMAL RNA SMALL SUBUNIT METHYLTRANSFERASE I"/>
    <property type="match status" value="1"/>
</dbReference>
<protein>
    <recommendedName>
        <fullName evidence="6">Ribosomal RNA small subunit methyltransferase I</fullName>
        <ecNumber evidence="6">2.1.1.198</ecNumber>
    </recommendedName>
    <alternativeName>
        <fullName evidence="6">16S rRNA 2'-O-ribose C1402 methyltransferase</fullName>
    </alternativeName>
    <alternativeName>
        <fullName evidence="6">rRNA (cytidine-2'-O-)-methyltransferase RsmI</fullName>
    </alternativeName>
</protein>
<keyword evidence="4 6" id="KW-0808">Transferase</keyword>
<dbReference type="FunFam" id="3.40.1010.10:FF:000002">
    <property type="entry name" value="Ribosomal RNA small subunit methyltransferase I"/>
    <property type="match status" value="1"/>
</dbReference>
<dbReference type="InterPro" id="IPR000878">
    <property type="entry name" value="4pyrrol_Mease"/>
</dbReference>
<dbReference type="NCBIfam" id="TIGR00096">
    <property type="entry name" value="16S rRNA (cytidine(1402)-2'-O)-methyltransferase"/>
    <property type="match status" value="1"/>
</dbReference>
<dbReference type="GO" id="GO:0005737">
    <property type="term" value="C:cytoplasm"/>
    <property type="evidence" value="ECO:0007669"/>
    <property type="project" value="UniProtKB-SubCell"/>
</dbReference>
<dbReference type="RefSeq" id="WP_125136972.1">
    <property type="nucleotide sequence ID" value="NZ_LR130778.1"/>
</dbReference>